<dbReference type="Pfam" id="PF13847">
    <property type="entry name" value="Methyltransf_31"/>
    <property type="match status" value="1"/>
</dbReference>
<reference evidence="2 3" key="1">
    <citation type="journal article" date="2019" name="Nat. Microbiol.">
        <title>Mediterranean grassland soil C-N compound turnover is dependent on rainfall and depth, and is mediated by genomically divergent microorganisms.</title>
        <authorList>
            <person name="Diamond S."/>
            <person name="Andeer P.F."/>
            <person name="Li Z."/>
            <person name="Crits-Christoph A."/>
            <person name="Burstein D."/>
            <person name="Anantharaman K."/>
            <person name="Lane K.R."/>
            <person name="Thomas B.C."/>
            <person name="Pan C."/>
            <person name="Northen T.R."/>
            <person name="Banfield J.F."/>
        </authorList>
    </citation>
    <scope>NUCLEOTIDE SEQUENCE [LARGE SCALE GENOMIC DNA]</scope>
    <source>
        <strain evidence="2">NP_4</strain>
    </source>
</reference>
<feature type="domain" description="Methyltransferase" evidence="1">
    <location>
        <begin position="46"/>
        <end position="174"/>
    </location>
</feature>
<dbReference type="PANTHER" id="PTHR43591">
    <property type="entry name" value="METHYLTRANSFERASE"/>
    <property type="match status" value="1"/>
</dbReference>
<dbReference type="Gene3D" id="3.40.50.150">
    <property type="entry name" value="Vaccinia Virus protein VP39"/>
    <property type="match status" value="1"/>
</dbReference>
<gene>
    <name evidence="2" type="ORF">E6H01_12425</name>
</gene>
<evidence type="ECO:0000259" key="1">
    <source>
        <dbReference type="Pfam" id="PF13847"/>
    </source>
</evidence>
<keyword evidence="2" id="KW-0808">Transferase</keyword>
<dbReference type="PANTHER" id="PTHR43591:SF24">
    <property type="entry name" value="2-METHOXY-6-POLYPRENYL-1,4-BENZOQUINOL METHYLASE, MITOCHONDRIAL"/>
    <property type="match status" value="1"/>
</dbReference>
<dbReference type="AlphaFoldDB" id="A0A537KRQ0"/>
<comment type="caution">
    <text evidence="2">The sequence shown here is derived from an EMBL/GenBank/DDBJ whole genome shotgun (WGS) entry which is preliminary data.</text>
</comment>
<dbReference type="Proteomes" id="UP000319353">
    <property type="component" value="Unassembled WGS sequence"/>
</dbReference>
<evidence type="ECO:0000313" key="3">
    <source>
        <dbReference type="Proteomes" id="UP000319353"/>
    </source>
</evidence>
<accession>A0A537KRQ0</accession>
<protein>
    <submittedName>
        <fullName evidence="2">Methyltransferase domain-containing protein</fullName>
    </submittedName>
</protein>
<evidence type="ECO:0000313" key="2">
    <source>
        <dbReference type="EMBL" id="TMI98390.1"/>
    </source>
</evidence>
<dbReference type="GO" id="GO:0008168">
    <property type="term" value="F:methyltransferase activity"/>
    <property type="evidence" value="ECO:0007669"/>
    <property type="project" value="UniProtKB-KW"/>
</dbReference>
<proteinExistence type="predicted"/>
<keyword evidence="2" id="KW-0489">Methyltransferase</keyword>
<dbReference type="SUPFAM" id="SSF53335">
    <property type="entry name" value="S-adenosyl-L-methionine-dependent methyltransferases"/>
    <property type="match status" value="1"/>
</dbReference>
<sequence length="280" mass="31328">MKTADKEWFKRLWVEMNDRQAAVWDRHIVPAIGAIRGRLIELVDLKPGERVLDVGTGTGAVAFDAARKVGADGRVAGIDTSPRMLKRAREKAAKSGLKSVEFRKMNSSSLDWPDESFDAVISCLGQPEAPWDVRPACAEWHRILVPGGRLAICTEAEDPFPAQFQEVFARYKVRTPSRKLAERRRLSSGVSREADRIPGARLLEDAGFVDVRRSVESFQVFIPARAQLELLLTWGLDYEEYSELAPSVRHRFRTEASEAIRPFETVKGVMNFASACKAGN</sequence>
<name>A0A537KRQ0_9BACT</name>
<dbReference type="CDD" id="cd02440">
    <property type="entry name" value="AdoMet_MTases"/>
    <property type="match status" value="1"/>
</dbReference>
<dbReference type="InterPro" id="IPR029063">
    <property type="entry name" value="SAM-dependent_MTases_sf"/>
</dbReference>
<dbReference type="InterPro" id="IPR025714">
    <property type="entry name" value="Methyltranfer_dom"/>
</dbReference>
<dbReference type="GO" id="GO:0032259">
    <property type="term" value="P:methylation"/>
    <property type="evidence" value="ECO:0007669"/>
    <property type="project" value="UniProtKB-KW"/>
</dbReference>
<dbReference type="EMBL" id="VBAL01000171">
    <property type="protein sequence ID" value="TMI98390.1"/>
    <property type="molecule type" value="Genomic_DNA"/>
</dbReference>
<organism evidence="2 3">
    <name type="scientific">Candidatus Segetimicrobium genomatis</name>
    <dbReference type="NCBI Taxonomy" id="2569760"/>
    <lineage>
        <taxon>Bacteria</taxon>
        <taxon>Bacillati</taxon>
        <taxon>Candidatus Sysuimicrobiota</taxon>
        <taxon>Candidatus Sysuimicrobiia</taxon>
        <taxon>Candidatus Sysuimicrobiales</taxon>
        <taxon>Candidatus Segetimicrobiaceae</taxon>
        <taxon>Candidatus Segetimicrobium</taxon>
    </lineage>
</organism>